<dbReference type="Gene3D" id="3.40.50.720">
    <property type="entry name" value="NAD(P)-binding Rossmann-like Domain"/>
    <property type="match status" value="1"/>
</dbReference>
<dbReference type="HAMAP" id="MF_00639">
    <property type="entry name" value="MurD"/>
    <property type="match status" value="1"/>
</dbReference>
<protein>
    <submittedName>
        <fullName evidence="9">Uncharacterized protein</fullName>
    </submittedName>
</protein>
<dbReference type="PANTHER" id="PTHR43692:SF1">
    <property type="entry name" value="UDP-N-ACETYLMURAMOYLALANINE--D-GLUTAMATE LIGASE"/>
    <property type="match status" value="1"/>
</dbReference>
<evidence type="ECO:0000259" key="7">
    <source>
        <dbReference type="Pfam" id="PF02875"/>
    </source>
</evidence>
<feature type="domain" description="Mur ligase C-terminal" evidence="7">
    <location>
        <begin position="258"/>
        <end position="371"/>
    </location>
</feature>
<dbReference type="InterPro" id="IPR036615">
    <property type="entry name" value="Mur_ligase_C_dom_sf"/>
</dbReference>
<organism evidence="9">
    <name type="scientific">marine metagenome</name>
    <dbReference type="NCBI Taxonomy" id="408172"/>
    <lineage>
        <taxon>unclassified sequences</taxon>
        <taxon>metagenomes</taxon>
        <taxon>ecological metagenomes</taxon>
    </lineage>
</organism>
<dbReference type="GO" id="GO:0005737">
    <property type="term" value="C:cytoplasm"/>
    <property type="evidence" value="ECO:0007669"/>
    <property type="project" value="UniProtKB-SubCell"/>
</dbReference>
<evidence type="ECO:0000256" key="6">
    <source>
        <dbReference type="ARBA" id="ARBA00022840"/>
    </source>
</evidence>
<feature type="non-terminal residue" evidence="9">
    <location>
        <position position="1"/>
    </location>
</feature>
<dbReference type="GO" id="GO:0008764">
    <property type="term" value="F:UDP-N-acetylmuramoylalanine-D-glutamate ligase activity"/>
    <property type="evidence" value="ECO:0007669"/>
    <property type="project" value="UniProtKB-EC"/>
</dbReference>
<dbReference type="NCBIfam" id="TIGR01087">
    <property type="entry name" value="murD"/>
    <property type="match status" value="1"/>
</dbReference>
<feature type="domain" description="Mur ligase central" evidence="8">
    <location>
        <begin position="56"/>
        <end position="235"/>
    </location>
</feature>
<dbReference type="InterPro" id="IPR005762">
    <property type="entry name" value="MurD"/>
</dbReference>
<reference evidence="9" key="1">
    <citation type="submission" date="2018-05" db="EMBL/GenBank/DDBJ databases">
        <authorList>
            <person name="Lanie J.A."/>
            <person name="Ng W.-L."/>
            <person name="Kazmierczak K.M."/>
            <person name="Andrzejewski T.M."/>
            <person name="Davidsen T.M."/>
            <person name="Wayne K.J."/>
            <person name="Tettelin H."/>
            <person name="Glass J.I."/>
            <person name="Rusch D."/>
            <person name="Podicherti R."/>
            <person name="Tsui H.-C.T."/>
            <person name="Winkler M.E."/>
        </authorList>
    </citation>
    <scope>NUCLEOTIDE SEQUENCE</scope>
</reference>
<dbReference type="Pfam" id="PF08245">
    <property type="entry name" value="Mur_ligase_M"/>
    <property type="match status" value="1"/>
</dbReference>
<proteinExistence type="inferred from homology"/>
<evidence type="ECO:0000256" key="3">
    <source>
        <dbReference type="ARBA" id="ARBA00022490"/>
    </source>
</evidence>
<dbReference type="AlphaFoldDB" id="A0A381SC48"/>
<accession>A0A381SC48</accession>
<dbReference type="Pfam" id="PF02875">
    <property type="entry name" value="Mur_ligase_C"/>
    <property type="match status" value="1"/>
</dbReference>
<dbReference type="InterPro" id="IPR004101">
    <property type="entry name" value="Mur_ligase_C"/>
</dbReference>
<dbReference type="UniPathway" id="UPA00219"/>
<dbReference type="InterPro" id="IPR036565">
    <property type="entry name" value="Mur-like_cat_sf"/>
</dbReference>
<dbReference type="GO" id="GO:0009252">
    <property type="term" value="P:peptidoglycan biosynthetic process"/>
    <property type="evidence" value="ECO:0007669"/>
    <property type="project" value="UniProtKB-UniPathway"/>
</dbReference>
<evidence type="ECO:0000256" key="2">
    <source>
        <dbReference type="ARBA" id="ARBA00004752"/>
    </source>
</evidence>
<dbReference type="GO" id="GO:0051301">
    <property type="term" value="P:cell division"/>
    <property type="evidence" value="ECO:0007669"/>
    <property type="project" value="InterPro"/>
</dbReference>
<keyword evidence="5" id="KW-0547">Nucleotide-binding</keyword>
<sequence>VGGHSNTVLDADFLVKSPGIPNDIPIIKECENQKIPIVSEIEFASWFTSSPILALTGSNGKTTTVNLLHEMCISDGRTSLLGGNIGMPFSENVLWELTSNITNPIHVLELSSFQLEHINTFSPAIAGILNISADHLDRYADINAYAAEKIKLANQINDSGWLVFNADDPILAESLQNTNRSVVFSLTQNENCLFKLNATKVYTGETDNPDILFKFEDTKLKGFHNLQNILAAATMAHSFGISREAIQNTIINFTPIPHRLEWVGSIHNVDYFNDSKATNIAAATAAIESFDDNLILILGGQDKGSTDFTQLIPCMENRVHSIIAYGAAGKEIKNQLDESFTVTYCEYFEDAMLTANDNSKPGDTVLLSPACASFDQFSNYEERGNTFVEIFNKLELGN</sequence>
<dbReference type="PANTHER" id="PTHR43692">
    <property type="entry name" value="UDP-N-ACETYLMURAMOYLALANINE--D-GLUTAMATE LIGASE"/>
    <property type="match status" value="1"/>
</dbReference>
<comment type="subcellular location">
    <subcellularLocation>
        <location evidence="1">Cytoplasm</location>
    </subcellularLocation>
</comment>
<dbReference type="Gene3D" id="3.40.1190.10">
    <property type="entry name" value="Mur-like, catalytic domain"/>
    <property type="match status" value="1"/>
</dbReference>
<dbReference type="EMBL" id="UINC01002866">
    <property type="protein sequence ID" value="SVA01069.1"/>
    <property type="molecule type" value="Genomic_DNA"/>
</dbReference>
<dbReference type="SUPFAM" id="SSF53244">
    <property type="entry name" value="MurD-like peptide ligases, peptide-binding domain"/>
    <property type="match status" value="1"/>
</dbReference>
<keyword evidence="6" id="KW-0067">ATP-binding</keyword>
<name>A0A381SC48_9ZZZZ</name>
<evidence type="ECO:0000313" key="9">
    <source>
        <dbReference type="EMBL" id="SVA01069.1"/>
    </source>
</evidence>
<keyword evidence="3" id="KW-0963">Cytoplasm</keyword>
<evidence type="ECO:0000256" key="5">
    <source>
        <dbReference type="ARBA" id="ARBA00022741"/>
    </source>
</evidence>
<dbReference type="InterPro" id="IPR013221">
    <property type="entry name" value="Mur_ligase_cen"/>
</dbReference>
<evidence type="ECO:0000256" key="4">
    <source>
        <dbReference type="ARBA" id="ARBA00022598"/>
    </source>
</evidence>
<dbReference type="GO" id="GO:0008360">
    <property type="term" value="P:regulation of cell shape"/>
    <property type="evidence" value="ECO:0007669"/>
    <property type="project" value="InterPro"/>
</dbReference>
<dbReference type="Gene3D" id="3.90.190.20">
    <property type="entry name" value="Mur ligase, C-terminal domain"/>
    <property type="match status" value="1"/>
</dbReference>
<evidence type="ECO:0000256" key="1">
    <source>
        <dbReference type="ARBA" id="ARBA00004496"/>
    </source>
</evidence>
<dbReference type="SUPFAM" id="SSF53623">
    <property type="entry name" value="MurD-like peptide ligases, catalytic domain"/>
    <property type="match status" value="1"/>
</dbReference>
<dbReference type="GO" id="GO:0005524">
    <property type="term" value="F:ATP binding"/>
    <property type="evidence" value="ECO:0007669"/>
    <property type="project" value="UniProtKB-KW"/>
</dbReference>
<gene>
    <name evidence="9" type="ORF">METZ01_LOCUS53923</name>
</gene>
<keyword evidence="4" id="KW-0436">Ligase</keyword>
<comment type="pathway">
    <text evidence="2">Cell wall biogenesis; peptidoglycan biosynthesis.</text>
</comment>
<evidence type="ECO:0000259" key="8">
    <source>
        <dbReference type="Pfam" id="PF08245"/>
    </source>
</evidence>